<reference evidence="2" key="1">
    <citation type="journal article" date="2019" name="Int. J. Syst. Evol. Microbiol.">
        <title>The Global Catalogue of Microorganisms (GCM) 10K type strain sequencing project: providing services to taxonomists for standard genome sequencing and annotation.</title>
        <authorList>
            <consortium name="The Broad Institute Genomics Platform"/>
            <consortium name="The Broad Institute Genome Sequencing Center for Infectious Disease"/>
            <person name="Wu L."/>
            <person name="Ma J."/>
        </authorList>
    </citation>
    <scope>NUCLEOTIDE SEQUENCE [LARGE SCALE GENOMIC DNA]</scope>
    <source>
        <strain evidence="2">JCM 17494</strain>
    </source>
</reference>
<organism evidence="1 2">
    <name type="scientific">Lentzea roselyniae</name>
    <dbReference type="NCBI Taxonomy" id="531940"/>
    <lineage>
        <taxon>Bacteria</taxon>
        <taxon>Bacillati</taxon>
        <taxon>Actinomycetota</taxon>
        <taxon>Actinomycetes</taxon>
        <taxon>Pseudonocardiales</taxon>
        <taxon>Pseudonocardiaceae</taxon>
        <taxon>Lentzea</taxon>
    </lineage>
</organism>
<comment type="caution">
    <text evidence="1">The sequence shown here is derived from an EMBL/GenBank/DDBJ whole genome shotgun (WGS) entry which is preliminary data.</text>
</comment>
<evidence type="ECO:0000313" key="2">
    <source>
        <dbReference type="Proteomes" id="UP001500711"/>
    </source>
</evidence>
<protein>
    <submittedName>
        <fullName evidence="1">Uncharacterized protein</fullName>
    </submittedName>
</protein>
<dbReference type="EMBL" id="BAABBE010000008">
    <property type="protein sequence ID" value="GAA3644068.1"/>
    <property type="molecule type" value="Genomic_DNA"/>
</dbReference>
<dbReference type="Proteomes" id="UP001500711">
    <property type="component" value="Unassembled WGS sequence"/>
</dbReference>
<accession>A0ABP7AZ12</accession>
<keyword evidence="2" id="KW-1185">Reference proteome</keyword>
<name>A0ABP7AZ12_9PSEU</name>
<evidence type="ECO:0000313" key="1">
    <source>
        <dbReference type="EMBL" id="GAA3644068.1"/>
    </source>
</evidence>
<proteinExistence type="predicted"/>
<sequence length="146" mass="16506">MWKPLIQRCDDDWIGVADRPGIWVGGVDGPRSVVNMANPVWLWPLLERSFQSVHEELEEAWSDISESAGLGEVDEFICLVVASALSSGREYWMSLALDWVDQIGEGELHVKESVRSAIMRASQDRGISQSLSHRLRRMAKDIRRGD</sequence>
<gene>
    <name evidence="1" type="ORF">GCM10022267_33240</name>
</gene>